<evidence type="ECO:0000256" key="5">
    <source>
        <dbReference type="ARBA" id="ARBA00022989"/>
    </source>
</evidence>
<evidence type="ECO:0000256" key="2">
    <source>
        <dbReference type="ARBA" id="ARBA00022448"/>
    </source>
</evidence>
<dbReference type="PANTHER" id="PTHR30465">
    <property type="entry name" value="INNER MEMBRANE ABC TRANSPORTER"/>
    <property type="match status" value="1"/>
</dbReference>
<keyword evidence="4 7" id="KW-0812">Transmembrane</keyword>
<sequence>MLRYVVRRLINYVVLLFIAVSFAYLLASYALDPRNAFDQTNPKLNWTAINQSLTNYNINPDTSIWVRYERWLKMVFLHWNWGWTPHGDAINSLIGTRIGVSVRLVICGTIIGMVGGVAIGAWSAVRQYSVADRIVSFLCLLLISTPTMVLAVLLQLGAIHINQATGTQFFQFIGEVGSHGNYFGAELLSRMQHLLLPTISLSALSLASYSRYQRNLMLDTLGADYVRTARAKGLRKGRAIRHHALRNAIIPMATYFAFGVANIFVGATISEQVYAWNGVGSYSVMSIQQNDINGSVAVVAFSGLCTLTGALLSDILIAVIDPRVRAR</sequence>
<comment type="similarity">
    <text evidence="7">Belongs to the binding-protein-dependent transport system permease family.</text>
</comment>
<dbReference type="InterPro" id="IPR035906">
    <property type="entry name" value="MetI-like_sf"/>
</dbReference>
<evidence type="ECO:0000313" key="9">
    <source>
        <dbReference type="EMBL" id="RFT42347.1"/>
    </source>
</evidence>
<organism evidence="9 10">
    <name type="scientific">Cutibacterium avidum</name>
    <dbReference type="NCBI Taxonomy" id="33010"/>
    <lineage>
        <taxon>Bacteria</taxon>
        <taxon>Bacillati</taxon>
        <taxon>Actinomycetota</taxon>
        <taxon>Actinomycetes</taxon>
        <taxon>Propionibacteriales</taxon>
        <taxon>Propionibacteriaceae</taxon>
        <taxon>Cutibacterium</taxon>
    </lineage>
</organism>
<evidence type="ECO:0000313" key="10">
    <source>
        <dbReference type="Proteomes" id="UP000259211"/>
    </source>
</evidence>
<keyword evidence="5 7" id="KW-1133">Transmembrane helix</keyword>
<feature type="transmembrane region" description="Helical" evidence="7">
    <location>
        <begin position="248"/>
        <end position="276"/>
    </location>
</feature>
<dbReference type="InterPro" id="IPR000515">
    <property type="entry name" value="MetI-like"/>
</dbReference>
<dbReference type="EMBL" id="NOWI01000010">
    <property type="protein sequence ID" value="RFT42347.1"/>
    <property type="molecule type" value="Genomic_DNA"/>
</dbReference>
<feature type="transmembrane region" description="Helical" evidence="7">
    <location>
        <begin position="12"/>
        <end position="31"/>
    </location>
</feature>
<feature type="transmembrane region" description="Helical" evidence="7">
    <location>
        <begin position="137"/>
        <end position="161"/>
    </location>
</feature>
<evidence type="ECO:0000256" key="7">
    <source>
        <dbReference type="RuleBase" id="RU363032"/>
    </source>
</evidence>
<accession>A0A3E2DAC2</accession>
<evidence type="ECO:0000256" key="3">
    <source>
        <dbReference type="ARBA" id="ARBA00022475"/>
    </source>
</evidence>
<feature type="transmembrane region" description="Helical" evidence="7">
    <location>
        <begin position="102"/>
        <end position="125"/>
    </location>
</feature>
<dbReference type="PROSITE" id="PS50928">
    <property type="entry name" value="ABC_TM1"/>
    <property type="match status" value="1"/>
</dbReference>
<dbReference type="SUPFAM" id="SSF161098">
    <property type="entry name" value="MetI-like"/>
    <property type="match status" value="1"/>
</dbReference>
<feature type="domain" description="ABC transmembrane type-1" evidence="8">
    <location>
        <begin position="98"/>
        <end position="317"/>
    </location>
</feature>
<dbReference type="GO" id="GO:0055085">
    <property type="term" value="P:transmembrane transport"/>
    <property type="evidence" value="ECO:0007669"/>
    <property type="project" value="InterPro"/>
</dbReference>
<dbReference type="AlphaFoldDB" id="A0A3E2DAC2"/>
<evidence type="ECO:0000256" key="1">
    <source>
        <dbReference type="ARBA" id="ARBA00004651"/>
    </source>
</evidence>
<keyword evidence="6 7" id="KW-0472">Membrane</keyword>
<dbReference type="Proteomes" id="UP000259211">
    <property type="component" value="Unassembled WGS sequence"/>
</dbReference>
<keyword evidence="2 7" id="KW-0813">Transport</keyword>
<dbReference type="Pfam" id="PF00528">
    <property type="entry name" value="BPD_transp_1"/>
    <property type="match status" value="1"/>
</dbReference>
<evidence type="ECO:0000256" key="6">
    <source>
        <dbReference type="ARBA" id="ARBA00023136"/>
    </source>
</evidence>
<dbReference type="Gene3D" id="1.10.3720.10">
    <property type="entry name" value="MetI-like"/>
    <property type="match status" value="1"/>
</dbReference>
<gene>
    <name evidence="9" type="ORF">CHT91_11195</name>
</gene>
<dbReference type="GO" id="GO:0005886">
    <property type="term" value="C:plasma membrane"/>
    <property type="evidence" value="ECO:0007669"/>
    <property type="project" value="UniProtKB-SubCell"/>
</dbReference>
<dbReference type="RefSeq" id="WP_016666101.1">
    <property type="nucleotide sequence ID" value="NZ_CABKSM010000001.1"/>
</dbReference>
<dbReference type="CDD" id="cd06261">
    <property type="entry name" value="TM_PBP2"/>
    <property type="match status" value="1"/>
</dbReference>
<evidence type="ECO:0000259" key="8">
    <source>
        <dbReference type="PROSITE" id="PS50928"/>
    </source>
</evidence>
<proteinExistence type="inferred from homology"/>
<dbReference type="PANTHER" id="PTHR30465:SF0">
    <property type="entry name" value="OLIGOPEPTIDE TRANSPORT SYSTEM PERMEASE PROTEIN APPB"/>
    <property type="match status" value="1"/>
</dbReference>
<name>A0A3E2DAC2_9ACTN</name>
<evidence type="ECO:0000256" key="4">
    <source>
        <dbReference type="ARBA" id="ARBA00022692"/>
    </source>
</evidence>
<feature type="transmembrane region" description="Helical" evidence="7">
    <location>
        <begin position="191"/>
        <end position="209"/>
    </location>
</feature>
<comment type="caution">
    <text evidence="9">The sequence shown here is derived from an EMBL/GenBank/DDBJ whole genome shotgun (WGS) entry which is preliminary data.</text>
</comment>
<feature type="transmembrane region" description="Helical" evidence="7">
    <location>
        <begin position="296"/>
        <end position="320"/>
    </location>
</feature>
<protein>
    <submittedName>
        <fullName evidence="9">ABC transporter permease</fullName>
    </submittedName>
</protein>
<reference evidence="9 10" key="1">
    <citation type="submission" date="2017-07" db="EMBL/GenBank/DDBJ databases">
        <authorList>
            <person name="Sun Z.S."/>
            <person name="Albrecht U."/>
            <person name="Echele G."/>
            <person name="Lee C.C."/>
        </authorList>
    </citation>
    <scope>NUCLEOTIDE SEQUENCE [LARGE SCALE GENOMIC DNA]</scope>
    <source>
        <strain evidence="9 10">P16-029</strain>
    </source>
</reference>
<comment type="subcellular location">
    <subcellularLocation>
        <location evidence="1 7">Cell membrane</location>
        <topology evidence="1 7">Multi-pass membrane protein</topology>
    </subcellularLocation>
</comment>
<keyword evidence="3" id="KW-1003">Cell membrane</keyword>